<reference evidence="2 3" key="1">
    <citation type="submission" date="2020-08" db="EMBL/GenBank/DDBJ databases">
        <title>Dyella sp. G9 isolated from forest soil.</title>
        <authorList>
            <person name="Fu J."/>
            <person name="Qiu L."/>
        </authorList>
    </citation>
    <scope>NUCLEOTIDE SEQUENCE [LARGE SCALE GENOMIC DNA]</scope>
    <source>
        <strain evidence="2 3">G9</strain>
    </source>
</reference>
<sequence length="140" mass="15789">MSTRKAFQRFAERVARYSGRPAAFILAMLVVVGWAITGPIFHFGDTWQLVINTGTTIITFLMVFLIQNTQNRDSAAVHIKLDELIRSSRAHNALLDLEELDDAILERLRGRYCQLAEAARGDLERIEDGNDPFGDEPETP</sequence>
<feature type="transmembrane region" description="Helical" evidence="1">
    <location>
        <begin position="21"/>
        <end position="41"/>
    </location>
</feature>
<evidence type="ECO:0000313" key="3">
    <source>
        <dbReference type="Proteomes" id="UP000515873"/>
    </source>
</evidence>
<name>A0A7G8Q0A5_9GAMM</name>
<dbReference type="Pfam" id="PF04120">
    <property type="entry name" value="Iron_permease"/>
    <property type="match status" value="1"/>
</dbReference>
<evidence type="ECO:0000313" key="2">
    <source>
        <dbReference type="EMBL" id="QNK00213.1"/>
    </source>
</evidence>
<dbReference type="EMBL" id="CP060412">
    <property type="protein sequence ID" value="QNK00213.1"/>
    <property type="molecule type" value="Genomic_DNA"/>
</dbReference>
<dbReference type="AlphaFoldDB" id="A0A7G8Q0A5"/>
<organism evidence="2 3">
    <name type="scientific">Dyella telluris</name>
    <dbReference type="NCBI Taxonomy" id="2763498"/>
    <lineage>
        <taxon>Bacteria</taxon>
        <taxon>Pseudomonadati</taxon>
        <taxon>Pseudomonadota</taxon>
        <taxon>Gammaproteobacteria</taxon>
        <taxon>Lysobacterales</taxon>
        <taxon>Rhodanobacteraceae</taxon>
        <taxon>Dyella</taxon>
    </lineage>
</organism>
<keyword evidence="3" id="KW-1185">Reference proteome</keyword>
<dbReference type="GO" id="GO:0055085">
    <property type="term" value="P:transmembrane transport"/>
    <property type="evidence" value="ECO:0007669"/>
    <property type="project" value="InterPro"/>
</dbReference>
<protein>
    <submittedName>
        <fullName evidence="2">Low affinity iron permease family protein</fullName>
    </submittedName>
</protein>
<dbReference type="KEGG" id="dtl:H8F01_13935"/>
<dbReference type="Proteomes" id="UP000515873">
    <property type="component" value="Chromosome"/>
</dbReference>
<keyword evidence="1" id="KW-0472">Membrane</keyword>
<proteinExistence type="predicted"/>
<feature type="transmembrane region" description="Helical" evidence="1">
    <location>
        <begin position="47"/>
        <end position="66"/>
    </location>
</feature>
<dbReference type="RefSeq" id="WP_187055693.1">
    <property type="nucleotide sequence ID" value="NZ_CP060412.1"/>
</dbReference>
<gene>
    <name evidence="2" type="ORF">H8F01_13935</name>
</gene>
<keyword evidence="1" id="KW-1133">Transmembrane helix</keyword>
<evidence type="ECO:0000256" key="1">
    <source>
        <dbReference type="SAM" id="Phobius"/>
    </source>
</evidence>
<accession>A0A7G8Q0A5</accession>
<dbReference type="InterPro" id="IPR007251">
    <property type="entry name" value="Iron_permease_Fet4"/>
</dbReference>
<keyword evidence="1" id="KW-0812">Transmembrane</keyword>